<dbReference type="RefSeq" id="WP_130846020.1">
    <property type="nucleotide sequence ID" value="NZ_BJDY01000001.1"/>
</dbReference>
<evidence type="ECO:0000313" key="1">
    <source>
        <dbReference type="EMBL" id="VDG29673.1"/>
    </source>
</evidence>
<dbReference type="EMBL" id="UYIG01000152">
    <property type="protein sequence ID" value="VDG29673.1"/>
    <property type="molecule type" value="Genomic_DNA"/>
</dbReference>
<gene>
    <name evidence="1" type="ORF">MUDAN_MDHGFNIF_01210</name>
</gene>
<protein>
    <submittedName>
        <fullName evidence="1">Uncharacterized protein</fullName>
    </submittedName>
</protein>
<sequence>MKKASSKSRIIGEYATRKVGNSLMLTVPVSAGVTDNTKFILRKKADGTLEYQPVSRDDNPWTNGEYATVDFQKNLELDGNYGLISSVGKEGVEW</sequence>
<reference evidence="1 2" key="1">
    <citation type="submission" date="2018-11" db="EMBL/GenBank/DDBJ databases">
        <authorList>
            <person name="Wuyts S."/>
        </authorList>
    </citation>
    <scope>NUCLEOTIDE SEQUENCE [LARGE SCALE GENOMIC DNA]</scope>
    <source>
        <strain evidence="1">Lactobacillus mudanjiangensis AMBF249</strain>
    </source>
</reference>
<proteinExistence type="predicted"/>
<keyword evidence="2" id="KW-1185">Reference proteome</keyword>
<accession>A0A660E4J8</accession>
<dbReference type="AlphaFoldDB" id="A0A660E4J8"/>
<name>A0A660E4J8_9LACO</name>
<dbReference type="OrthoDB" id="2323139at2"/>
<organism evidence="1 2">
    <name type="scientific">Lactiplantibacillus mudanjiangensis</name>
    <dbReference type="NCBI Taxonomy" id="1296538"/>
    <lineage>
        <taxon>Bacteria</taxon>
        <taxon>Bacillati</taxon>
        <taxon>Bacillota</taxon>
        <taxon>Bacilli</taxon>
        <taxon>Lactobacillales</taxon>
        <taxon>Lactobacillaceae</taxon>
        <taxon>Lactiplantibacillus</taxon>
    </lineage>
</organism>
<evidence type="ECO:0000313" key="2">
    <source>
        <dbReference type="Proteomes" id="UP000289996"/>
    </source>
</evidence>
<dbReference type="Proteomes" id="UP000289996">
    <property type="component" value="Unassembled WGS sequence"/>
</dbReference>